<feature type="transmembrane region" description="Helical" evidence="1">
    <location>
        <begin position="14"/>
        <end position="40"/>
    </location>
</feature>
<dbReference type="RefSeq" id="WP_002343596.1">
    <property type="nucleotide sequence ID" value="NZ_KB948134.1"/>
</dbReference>
<name>A0A829F7S6_ENTFC</name>
<gene>
    <name evidence="2" type="ORF">SMG_02169</name>
</gene>
<accession>A0A829F7S6</accession>
<reference evidence="2 3" key="1">
    <citation type="submission" date="2013-02" db="EMBL/GenBank/DDBJ databases">
        <title>The Genome Sequence of Enterococcus faecium VRE_84.</title>
        <authorList>
            <consortium name="The Broad Institute Genome Sequencing Platform"/>
            <consortium name="The Broad Institute Genome Sequencing Center for Infectious Disease"/>
            <person name="Earl A.M."/>
            <person name="Gilmore M.S."/>
            <person name="Lebreton F."/>
            <person name="Hammerum A.M."/>
            <person name="Jensen L.B."/>
            <person name="Guardabassi L."/>
            <person name="Walker B."/>
            <person name="Young S.K."/>
            <person name="Zeng Q."/>
            <person name="Gargeya S."/>
            <person name="Fitzgerald M."/>
            <person name="Haas B."/>
            <person name="Abouelleil A."/>
            <person name="Alvarado L."/>
            <person name="Arachchi H.M."/>
            <person name="Berlin A.M."/>
            <person name="Chapman S.B."/>
            <person name="Dewar J."/>
            <person name="Goldberg J."/>
            <person name="Griggs A."/>
            <person name="Gujja S."/>
            <person name="Hansen M."/>
            <person name="Howarth C."/>
            <person name="Imamovic A."/>
            <person name="Larimer J."/>
            <person name="McCowan C."/>
            <person name="Murphy C."/>
            <person name="Neiman D."/>
            <person name="Pearson M."/>
            <person name="Priest M."/>
            <person name="Roberts A."/>
            <person name="Saif S."/>
            <person name="Shea T."/>
            <person name="Sisk P."/>
            <person name="Sykes S."/>
            <person name="Wortman J."/>
            <person name="Nusbaum C."/>
            <person name="Birren B."/>
        </authorList>
    </citation>
    <scope>NUCLEOTIDE SEQUENCE [LARGE SCALE GENOMIC DNA]</scope>
    <source>
        <strain evidence="2 3">VRE 84</strain>
    </source>
</reference>
<dbReference type="AlphaFoldDB" id="A0A829F7S6"/>
<evidence type="ECO:0000313" key="2">
    <source>
        <dbReference type="EMBL" id="EOG24071.1"/>
    </source>
</evidence>
<evidence type="ECO:0000313" key="3">
    <source>
        <dbReference type="Proteomes" id="UP000013834"/>
    </source>
</evidence>
<keyword evidence="1" id="KW-0812">Transmembrane</keyword>
<protein>
    <recommendedName>
        <fullName evidence="4">Succinate dehydrogenase cytochrome b558 subunit</fullName>
    </recommendedName>
</protein>
<evidence type="ECO:0008006" key="4">
    <source>
        <dbReference type="Google" id="ProtNLM"/>
    </source>
</evidence>
<comment type="caution">
    <text evidence="2">The sequence shown here is derived from an EMBL/GenBank/DDBJ whole genome shotgun (WGS) entry which is preliminary data.</text>
</comment>
<organism evidence="2 3">
    <name type="scientific">Enterococcus faecium EnGen0180</name>
    <dbReference type="NCBI Taxonomy" id="1157475"/>
    <lineage>
        <taxon>Bacteria</taxon>
        <taxon>Bacillati</taxon>
        <taxon>Bacillota</taxon>
        <taxon>Bacilli</taxon>
        <taxon>Lactobacillales</taxon>
        <taxon>Enterococcaceae</taxon>
        <taxon>Enterococcus</taxon>
    </lineage>
</organism>
<dbReference type="EMBL" id="AIVF01000036">
    <property type="protein sequence ID" value="EOG24071.1"/>
    <property type="molecule type" value="Genomic_DNA"/>
</dbReference>
<sequence>MDKLNTTIVFSAPIIIYLLSVWGSRQALIGVIVYLVWMFAGLDEAEYRAKKPTREAD</sequence>
<dbReference type="Proteomes" id="UP000013834">
    <property type="component" value="Unassembled WGS sequence"/>
</dbReference>
<evidence type="ECO:0000256" key="1">
    <source>
        <dbReference type="SAM" id="Phobius"/>
    </source>
</evidence>
<keyword evidence="1" id="KW-0472">Membrane</keyword>
<keyword evidence="1" id="KW-1133">Transmembrane helix</keyword>
<proteinExistence type="predicted"/>